<protein>
    <submittedName>
        <fullName evidence="2">Uncharacterized protein</fullName>
    </submittedName>
</protein>
<dbReference type="Proteomes" id="UP001451303">
    <property type="component" value="Unassembled WGS sequence"/>
</dbReference>
<evidence type="ECO:0000313" key="2">
    <source>
        <dbReference type="EMBL" id="KAL0467908.1"/>
    </source>
</evidence>
<evidence type="ECO:0000256" key="1">
    <source>
        <dbReference type="SAM" id="Phobius"/>
    </source>
</evidence>
<evidence type="ECO:0000313" key="3">
    <source>
        <dbReference type="Proteomes" id="UP001451303"/>
    </source>
</evidence>
<feature type="transmembrane region" description="Helical" evidence="1">
    <location>
        <begin position="46"/>
        <end position="66"/>
    </location>
</feature>
<comment type="caution">
    <text evidence="2">The sequence shown here is derived from an EMBL/GenBank/DDBJ whole genome shotgun (WGS) entry which is preliminary data.</text>
</comment>
<reference evidence="2 3" key="1">
    <citation type="submission" date="2023-09" db="EMBL/GenBank/DDBJ databases">
        <title>Multi-omics analysis of a traditional fermented food reveals byproduct-associated fungal strains for waste-to-food upcycling.</title>
        <authorList>
            <consortium name="Lawrence Berkeley National Laboratory"/>
            <person name="Rekdal V.M."/>
            <person name="Villalobos-Escobedo J.M."/>
            <person name="Rodriguez-Valeron N."/>
            <person name="Garcia M.O."/>
            <person name="Vasquez D.P."/>
            <person name="Damayanti I."/>
            <person name="Sorensen P.M."/>
            <person name="Baidoo E.E."/>
            <person name="De Carvalho A.C."/>
            <person name="Riley R."/>
            <person name="Lipzen A."/>
            <person name="He G."/>
            <person name="Yan M."/>
            <person name="Haridas S."/>
            <person name="Daum C."/>
            <person name="Yoshinaga Y."/>
            <person name="Ng V."/>
            <person name="Grigoriev I.V."/>
            <person name="Munk R."/>
            <person name="Nuraida L."/>
            <person name="Wijaya C.H."/>
            <person name="Morales P.-C."/>
            <person name="Keasling J.D."/>
        </authorList>
    </citation>
    <scope>NUCLEOTIDE SEQUENCE [LARGE SCALE GENOMIC DNA]</scope>
    <source>
        <strain evidence="2 3">FGSC 2613</strain>
    </source>
</reference>
<keyword evidence="1" id="KW-0472">Membrane</keyword>
<organism evidence="2 3">
    <name type="scientific">Neurospora intermedia</name>
    <dbReference type="NCBI Taxonomy" id="5142"/>
    <lineage>
        <taxon>Eukaryota</taxon>
        <taxon>Fungi</taxon>
        <taxon>Dikarya</taxon>
        <taxon>Ascomycota</taxon>
        <taxon>Pezizomycotina</taxon>
        <taxon>Sordariomycetes</taxon>
        <taxon>Sordariomycetidae</taxon>
        <taxon>Sordariales</taxon>
        <taxon>Sordariaceae</taxon>
        <taxon>Neurospora</taxon>
    </lineage>
</organism>
<keyword evidence="3" id="KW-1185">Reference proteome</keyword>
<keyword evidence="1" id="KW-1133">Transmembrane helix</keyword>
<feature type="transmembrane region" description="Helical" evidence="1">
    <location>
        <begin position="12"/>
        <end position="34"/>
    </location>
</feature>
<keyword evidence="1" id="KW-0812">Transmembrane</keyword>
<sequence>MRKKEQSLLNDAVWPLSHLGCFFFFFVFFWGFILDWIDERESEGGRGYWIMVMFMNEIVTLMVSPVSQSTRAAS</sequence>
<gene>
    <name evidence="2" type="ORF">QR685DRAFT_531859</name>
</gene>
<dbReference type="EMBL" id="JAVLET010000008">
    <property type="protein sequence ID" value="KAL0467908.1"/>
    <property type="molecule type" value="Genomic_DNA"/>
</dbReference>
<proteinExistence type="predicted"/>
<accession>A0ABR3D6N0</accession>
<name>A0ABR3D6N0_NEUIN</name>